<dbReference type="RefSeq" id="WP_382272826.1">
    <property type="nucleotide sequence ID" value="NZ_JBHTBU010000002.1"/>
</dbReference>
<evidence type="ECO:0000256" key="1">
    <source>
        <dbReference type="ARBA" id="ARBA00004442"/>
    </source>
</evidence>
<proteinExistence type="predicted"/>
<dbReference type="Gene3D" id="2.40.160.90">
    <property type="match status" value="1"/>
</dbReference>
<keyword evidence="6" id="KW-1185">Reference proteome</keyword>
<keyword evidence="2" id="KW-0175">Coiled coil</keyword>
<dbReference type="SUPFAM" id="SSF56925">
    <property type="entry name" value="OMPA-like"/>
    <property type="match status" value="1"/>
</dbReference>
<comment type="subcellular location">
    <subcellularLocation>
        <location evidence="1">Cell outer membrane</location>
    </subcellularLocation>
</comment>
<evidence type="ECO:0000256" key="3">
    <source>
        <dbReference type="SAM" id="MobiDB-lite"/>
    </source>
</evidence>
<dbReference type="EMBL" id="JBHTBU010000002">
    <property type="protein sequence ID" value="MFC7289540.1"/>
    <property type="molecule type" value="Genomic_DNA"/>
</dbReference>
<evidence type="ECO:0000256" key="4">
    <source>
        <dbReference type="SAM" id="SignalP"/>
    </source>
</evidence>
<name>A0ABW2IEP0_9BURK</name>
<reference evidence="6" key="1">
    <citation type="journal article" date="2019" name="Int. J. Syst. Evol. Microbiol.">
        <title>The Global Catalogue of Microorganisms (GCM) 10K type strain sequencing project: providing services to taxonomists for standard genome sequencing and annotation.</title>
        <authorList>
            <consortium name="The Broad Institute Genomics Platform"/>
            <consortium name="The Broad Institute Genome Sequencing Center for Infectious Disease"/>
            <person name="Wu L."/>
            <person name="Ma J."/>
        </authorList>
    </citation>
    <scope>NUCLEOTIDE SEQUENCE [LARGE SCALE GENOMIC DNA]</scope>
    <source>
        <strain evidence="6">KACC 12508</strain>
    </source>
</reference>
<sequence length="622" mass="66928">MQSFTSIYKYSPLTPVRQSWVLSCAASVLLTLVATHVGPVQAQDVQGIDVDLGRAMQKQPPGQQGGQQSGGQQTPIPLSDSALLRITNMLKNLTPAGRDILLSKTYTPEERQQILGYMQSQTKQQEVTPQPQPQELTLEQRRQLMSAPQSEMTQQQTVPEEVKKTEQLTMEQQKLPPKTLQQQEQVREEIKKTETLTPEQQKQLLLTQQLEQKKQLEQVQPEQTKEQIKQVEKPTLEQQKQLLLTQQLEKQKLLEKTQQQQLKEEIKQVERPVLEQPKQILQVTQTGLPATTPPDSLVQQKYQKLLEAGVFSNSDGTTPFLDTTMTRAQFAMIANKLKDLTGNSGTTFSDIPSPLWGELTGPQTIGTIEGASKPSITVISDDKKSSADFLELLAAYSKEKVNQEDLDKLITKLGSMNPTVKPAASLFNGEVPVLGAIRPVEQIVAPHGGAVVATGIAGITSGGLAAIQAALAAAIAASSSANNIALANAVTVGAEYTVVTPRANFPTNLNATFNGRMTGTLSDSSAVGANLTMNVNFANIGNGTPIGGNVQFDHNKGSASFNSVAYIGGYVGGGMSGTYNGAAMNGFIRNGQFFGPAANAVKGSWDMTTNSVSGGGSFAATR</sequence>
<feature type="region of interest" description="Disordered" evidence="3">
    <location>
        <begin position="145"/>
        <end position="187"/>
    </location>
</feature>
<feature type="signal peptide" evidence="4">
    <location>
        <begin position="1"/>
        <end position="42"/>
    </location>
</feature>
<feature type="region of interest" description="Disordered" evidence="3">
    <location>
        <begin position="56"/>
        <end position="77"/>
    </location>
</feature>
<evidence type="ECO:0000256" key="2">
    <source>
        <dbReference type="SAM" id="Coils"/>
    </source>
</evidence>
<keyword evidence="4" id="KW-0732">Signal</keyword>
<gene>
    <name evidence="5" type="ORF">ACFQPC_15945</name>
</gene>
<evidence type="ECO:0000313" key="6">
    <source>
        <dbReference type="Proteomes" id="UP001596542"/>
    </source>
</evidence>
<protein>
    <recommendedName>
        <fullName evidence="7">SLH domain-containing protein</fullName>
    </recommendedName>
</protein>
<organism evidence="5 6">
    <name type="scientific">Herminiimonas glaciei</name>
    <dbReference type="NCBI Taxonomy" id="523788"/>
    <lineage>
        <taxon>Bacteria</taxon>
        <taxon>Pseudomonadati</taxon>
        <taxon>Pseudomonadota</taxon>
        <taxon>Betaproteobacteria</taxon>
        <taxon>Burkholderiales</taxon>
        <taxon>Oxalobacteraceae</taxon>
        <taxon>Herminiimonas</taxon>
    </lineage>
</organism>
<comment type="caution">
    <text evidence="5">The sequence shown here is derived from an EMBL/GenBank/DDBJ whole genome shotgun (WGS) entry which is preliminary data.</text>
</comment>
<accession>A0ABW2IEP0</accession>
<feature type="compositionally biased region" description="Polar residues" evidence="3">
    <location>
        <begin position="146"/>
        <end position="158"/>
    </location>
</feature>
<evidence type="ECO:0008006" key="7">
    <source>
        <dbReference type="Google" id="ProtNLM"/>
    </source>
</evidence>
<evidence type="ECO:0000313" key="5">
    <source>
        <dbReference type="EMBL" id="MFC7289540.1"/>
    </source>
</evidence>
<dbReference type="InterPro" id="IPR011250">
    <property type="entry name" value="OMP/PagP_B-barrel"/>
</dbReference>
<feature type="coiled-coil region" evidence="2">
    <location>
        <begin position="236"/>
        <end position="265"/>
    </location>
</feature>
<feature type="chain" id="PRO_5045418278" description="SLH domain-containing protein" evidence="4">
    <location>
        <begin position="43"/>
        <end position="622"/>
    </location>
</feature>
<feature type="compositionally biased region" description="Low complexity" evidence="3">
    <location>
        <begin position="171"/>
        <end position="184"/>
    </location>
</feature>
<dbReference type="Proteomes" id="UP001596542">
    <property type="component" value="Unassembled WGS sequence"/>
</dbReference>